<dbReference type="RefSeq" id="WP_198738877.1">
    <property type="nucleotide sequence ID" value="NZ_JAEIOS010000013.1"/>
</dbReference>
<dbReference type="InterPro" id="IPR023849">
    <property type="entry name" value="TQXA_dom"/>
</dbReference>
<feature type="region of interest" description="Disordered" evidence="1">
    <location>
        <begin position="556"/>
        <end position="580"/>
    </location>
</feature>
<organism evidence="5 6">
    <name type="scientific">Corynebacterium meridianum</name>
    <dbReference type="NCBI Taxonomy" id="2765363"/>
    <lineage>
        <taxon>Bacteria</taxon>
        <taxon>Bacillati</taxon>
        <taxon>Actinomycetota</taxon>
        <taxon>Actinomycetes</taxon>
        <taxon>Mycobacteriales</taxon>
        <taxon>Corynebacteriaceae</taxon>
        <taxon>Corynebacterium</taxon>
    </lineage>
</organism>
<evidence type="ECO:0000256" key="1">
    <source>
        <dbReference type="SAM" id="MobiDB-lite"/>
    </source>
</evidence>
<evidence type="ECO:0000259" key="4">
    <source>
        <dbReference type="Pfam" id="PF18202"/>
    </source>
</evidence>
<evidence type="ECO:0000313" key="6">
    <source>
        <dbReference type="Proteomes" id="UP000645966"/>
    </source>
</evidence>
<feature type="region of interest" description="Disordered" evidence="1">
    <location>
        <begin position="630"/>
        <end position="689"/>
    </location>
</feature>
<name>A0A934I7L9_9CORY</name>
<dbReference type="NCBIfam" id="TIGR01167">
    <property type="entry name" value="LPXTG_anchor"/>
    <property type="match status" value="1"/>
</dbReference>
<accession>A0A934I7L9</accession>
<evidence type="ECO:0000256" key="2">
    <source>
        <dbReference type="SAM" id="Phobius"/>
    </source>
</evidence>
<dbReference type="AlphaFoldDB" id="A0A934I7L9"/>
<feature type="domain" description="T-Q ester bond containing" evidence="4">
    <location>
        <begin position="329"/>
        <end position="446"/>
    </location>
</feature>
<protein>
    <submittedName>
        <fullName evidence="5">VaFE repeat-containing surface-anchored protein</fullName>
    </submittedName>
</protein>
<dbReference type="InterPro" id="IPR041100">
    <property type="entry name" value="TQ"/>
</dbReference>
<comment type="caution">
    <text evidence="5">The sequence shown here is derived from an EMBL/GenBank/DDBJ whole genome shotgun (WGS) entry which is preliminary data.</text>
</comment>
<dbReference type="Proteomes" id="UP000645966">
    <property type="component" value="Unassembled WGS sequence"/>
</dbReference>
<keyword evidence="6" id="KW-1185">Reference proteome</keyword>
<dbReference type="EMBL" id="JAEIOS010000013">
    <property type="protein sequence ID" value="MBI8989852.1"/>
    <property type="molecule type" value="Genomic_DNA"/>
</dbReference>
<feature type="transmembrane region" description="Helical" evidence="2">
    <location>
        <begin position="699"/>
        <end position="717"/>
    </location>
</feature>
<feature type="compositionally biased region" description="Basic and acidic residues" evidence="1">
    <location>
        <begin position="635"/>
        <end position="644"/>
    </location>
</feature>
<keyword evidence="2" id="KW-0472">Membrane</keyword>
<gene>
    <name evidence="5" type="ORF">JDV75_08775</name>
</gene>
<feature type="compositionally biased region" description="Low complexity" evidence="1">
    <location>
        <begin position="648"/>
        <end position="683"/>
    </location>
</feature>
<dbReference type="NCBIfam" id="TIGR03934">
    <property type="entry name" value="TQXA_dom"/>
    <property type="match status" value="1"/>
</dbReference>
<evidence type="ECO:0000259" key="3">
    <source>
        <dbReference type="Pfam" id="PF08341"/>
    </source>
</evidence>
<reference evidence="5" key="1">
    <citation type="submission" date="2020-12" db="EMBL/GenBank/DDBJ databases">
        <title>Genome public.</title>
        <authorList>
            <person name="Sun Q."/>
        </authorList>
    </citation>
    <scope>NUCLEOTIDE SEQUENCE</scope>
    <source>
        <strain evidence="5">CCM 8863</strain>
    </source>
</reference>
<dbReference type="NCBIfam" id="NF033903">
    <property type="entry name" value="VaFE_rpt"/>
    <property type="match status" value="1"/>
</dbReference>
<feature type="domain" description="Thioester" evidence="3">
    <location>
        <begin position="87"/>
        <end position="192"/>
    </location>
</feature>
<keyword evidence="2" id="KW-1133">Transmembrane helix</keyword>
<proteinExistence type="predicted"/>
<dbReference type="Pfam" id="PF18202">
    <property type="entry name" value="TQ"/>
    <property type="match status" value="1"/>
</dbReference>
<dbReference type="Pfam" id="PF08341">
    <property type="entry name" value="TED"/>
    <property type="match status" value="1"/>
</dbReference>
<sequence>MYPTVRQVRQGAILLLALVLAVFGLAVPAGTGVASAAESADQQTLVTPVRIDSGIADFGHSFRLAEDGEKRSVALFAVELPEDRLARAYCINAVVASADGGHNLSSFGAEGIPGGPHVRWILKNAYPGIEADELAENAGVTGTLSEKDAITATQFALWHFTNPDVRRPTLIGVDDETRARIEEVADHLVERAVAETAPEANLALTPQSFDGHVGSDIGEFTVSFSADNGELTIEEAPEGVELVNLDSGSTVGTHTAVTSGQRFSVRVPEGLTAGSAKLKLTADVPLQSGSVLVYEGGKAQQLALVSDTHPVQQQAVSKVNWTEVPTVAPKIGTRARDREDSDQILAFDGGIVVDTVSYTGLIPGERYTLTGVLVDGETHKAIDVTARRVFTPEGADGSVDVEFTVPAGYAGRKLVAFERLFSGDDTTAEPVAVHEDPEDAGQTVTVEEEPVVEIPVTEIPVTEEPVVEEPVTEVPDTEDPTVEEPVVEVPVVQIPVTEKPVVEVPVTEEPVVETPVVDEPIVEVPVVQVPVTEDPVVEVPVTEEPVVETPVVDEPVAGGTEVEEPEEETVTPAPGDNCTDGRGLFSTDDDCGPALSVRGLALALLPAVVLAVIAGGASSAVAVTAPVTGSSHASVVDHPRRESGSVHPPAATSTPALASGTPSQPGQAQPQSQLDGQQPQADQPNQVNGQQLANTGADVLFIVLAGLVLLLLGAGLLERRRRA</sequence>
<dbReference type="InterPro" id="IPR013552">
    <property type="entry name" value="Thioester_dom"/>
</dbReference>
<evidence type="ECO:0000313" key="5">
    <source>
        <dbReference type="EMBL" id="MBI8989852.1"/>
    </source>
</evidence>
<keyword evidence="2" id="KW-0812">Transmembrane</keyword>
<dbReference type="Gene3D" id="2.60.40.3930">
    <property type="match status" value="1"/>
</dbReference>